<dbReference type="SUPFAM" id="SSF50494">
    <property type="entry name" value="Trypsin-like serine proteases"/>
    <property type="match status" value="1"/>
</dbReference>
<dbReference type="PRINTS" id="PR00722">
    <property type="entry name" value="CHYMOTRYPSIN"/>
</dbReference>
<accession>A0ABZ0B739</accession>
<feature type="domain" description="Peptidase S1" evidence="3">
    <location>
        <begin position="126"/>
        <end position="401"/>
    </location>
</feature>
<feature type="signal peptide" evidence="2">
    <location>
        <begin position="1"/>
        <end position="33"/>
    </location>
</feature>
<dbReference type="SMART" id="SM00020">
    <property type="entry name" value="Tryp_SPc"/>
    <property type="match status" value="1"/>
</dbReference>
<name>A0ABZ0B739_9SPHN</name>
<feature type="region of interest" description="Disordered" evidence="1">
    <location>
        <begin position="485"/>
        <end position="551"/>
    </location>
</feature>
<reference evidence="5 6" key="1">
    <citation type="submission" date="2023-09" db="EMBL/GenBank/DDBJ databases">
        <authorList>
            <person name="Rey-Velasco X."/>
        </authorList>
    </citation>
    <scope>NUCLEOTIDE SEQUENCE [LARGE SCALE GENOMIC DNA]</scope>
    <source>
        <strain evidence="5 6">W311</strain>
    </source>
</reference>
<dbReference type="InterPro" id="IPR009003">
    <property type="entry name" value="Peptidase_S1_PA"/>
</dbReference>
<evidence type="ECO:0000259" key="4">
    <source>
        <dbReference type="PROSITE" id="PS51208"/>
    </source>
</evidence>
<dbReference type="InterPro" id="IPR001254">
    <property type="entry name" value="Trypsin_dom"/>
</dbReference>
<feature type="domain" description="Autotransporter" evidence="4">
    <location>
        <begin position="898"/>
        <end position="1177"/>
    </location>
</feature>
<proteinExistence type="predicted"/>
<evidence type="ECO:0000313" key="6">
    <source>
        <dbReference type="Proteomes" id="UP001302249"/>
    </source>
</evidence>
<organism evidence="5 6">
    <name type="scientific">Stakelama saccharophila</name>
    <dbReference type="NCBI Taxonomy" id="3075605"/>
    <lineage>
        <taxon>Bacteria</taxon>
        <taxon>Pseudomonadati</taxon>
        <taxon>Pseudomonadota</taxon>
        <taxon>Alphaproteobacteria</taxon>
        <taxon>Sphingomonadales</taxon>
        <taxon>Sphingomonadaceae</taxon>
        <taxon>Stakelama</taxon>
    </lineage>
</organism>
<dbReference type="Gene3D" id="2.40.10.10">
    <property type="entry name" value="Trypsin-like serine proteases"/>
    <property type="match status" value="1"/>
</dbReference>
<evidence type="ECO:0000256" key="1">
    <source>
        <dbReference type="SAM" id="MobiDB-lite"/>
    </source>
</evidence>
<dbReference type="InterPro" id="IPR006315">
    <property type="entry name" value="OM_autotransptr_brl_dom"/>
</dbReference>
<dbReference type="PROSITE" id="PS50240">
    <property type="entry name" value="TRYPSIN_DOM"/>
    <property type="match status" value="1"/>
</dbReference>
<feature type="compositionally biased region" description="Low complexity" evidence="1">
    <location>
        <begin position="518"/>
        <end position="538"/>
    </location>
</feature>
<evidence type="ECO:0000313" key="5">
    <source>
        <dbReference type="EMBL" id="WNO53242.1"/>
    </source>
</evidence>
<keyword evidence="2" id="KW-0732">Signal</keyword>
<dbReference type="Pfam" id="PF03797">
    <property type="entry name" value="Autotransporter"/>
    <property type="match status" value="1"/>
</dbReference>
<keyword evidence="6" id="KW-1185">Reference proteome</keyword>
<dbReference type="InterPro" id="IPR005546">
    <property type="entry name" value="Autotransporte_beta"/>
</dbReference>
<dbReference type="SMART" id="SM00869">
    <property type="entry name" value="Autotransporter"/>
    <property type="match status" value="1"/>
</dbReference>
<feature type="chain" id="PRO_5045466774" evidence="2">
    <location>
        <begin position="34"/>
        <end position="1177"/>
    </location>
</feature>
<dbReference type="InterPro" id="IPR036709">
    <property type="entry name" value="Autotransporte_beta_dom_sf"/>
</dbReference>
<gene>
    <name evidence="5" type="ORF">RPR59_12430</name>
</gene>
<dbReference type="Proteomes" id="UP001302249">
    <property type="component" value="Chromosome"/>
</dbReference>
<sequence length="1177" mass="122665">MNYRNFGQKVHVRRALLLASASVCFGAAGTAQAQSSDVAGPVATADTSQIESLDFVGEATPQRKFELPALRTPEPQNHFGLPTQIAPEPQIVISNPDTPDTAVDVNDVTGIGQMIVDEQNGYIGTCTGTLINPRTVIFAAHCVNEAAATDYGAASGGKPIGFGFGVNNNGETHAFGNWLYGGYDTDVSAAMYNADYVAYNPGSLEEDAESFLYSDVAVAGLDTPAAGIPTWTLLFSALPAPDGEPTASGTGYHVQIQGYGNNGTGEQGVTGSDYRRRAAENMLGALTNLDTFEYFLGSPSNGLYQNLYFLDFDDPRRGTAAANPYDVNAFRDDATPHEGITASGDSGGPLILDDTFDKPVVIGVLSGGYARLFGGASYGYGAVSFYQPLYLYWDWIAANNPYHYVSAKEGDGAWSDPDHWVTDLDPAYAVIDENGNLVNGIPTIPGEGVNGTDGQFGQICIEGPLIGGISDCLDVSTGDETVVYPAAGTGSLSNDKGTASTDSLRSSDEGEGTAPSRTADAAADAPALPNPTLANGLPGASGFVPNNADGDRTTGTAPRYFDVTLSAAGTTTLDETVTIDRFAMANAEAALDIRADGSLTSLMDVTQYSGMMRVDGSLTTGGDYFLMTGGLQGSGTINTPYFTSMAGVIAPGGVGTTGTLDFNGNVILASMNSLMIDLGNDGDSDRVAVHTTMTDADGTPLDGMASIDGRLGFTVASDSRPRDGDVYTIFTAEGGYEGAFEAPQSISAILTPELSYSDTAVTVELEAGSYADVVNQGSPAQSAYAGLLDRNRDSYDRYADLYGNLDLASADAIRATLESYAPRNIALKGALSTAAVDTMSTFFRNRLRRLGDGGMGGTLAMYGRPMAIASAVTANPNTAMPMGGGAGAGAQPETMDDALPGNMSAFLAAGYIDGKSRGMPSINDYGRDEFEGAFLSGGLETRFDDGGVAGIGLSYADMDGDVAGLPQIAKGDLYQATLYGLTRLGTALVLDSQLSAGIFDTGTRRTLSGAGGDYRLSGSDKSLVLSGEVGIGAPVSVAEFDLTPRASMRFSHVDFDATEESGGGPALRYDLGDYDSVQGRLGATADTMLSEIGEAFLTMNYVHDFDEKPVLFGANFAGTDSFGAFFPLPGTDQDWAELSAGGTVHGKAFDFTFAIDTSLWRDDVSNQTYRGTATIHF</sequence>
<evidence type="ECO:0000259" key="3">
    <source>
        <dbReference type="PROSITE" id="PS50240"/>
    </source>
</evidence>
<protein>
    <submittedName>
        <fullName evidence="5">Autotransporter domain-containing protein</fullName>
    </submittedName>
</protein>
<dbReference type="NCBIfam" id="TIGR01414">
    <property type="entry name" value="autotrans_barl"/>
    <property type="match status" value="1"/>
</dbReference>
<dbReference type="SUPFAM" id="SSF103515">
    <property type="entry name" value="Autotransporter"/>
    <property type="match status" value="1"/>
</dbReference>
<feature type="compositionally biased region" description="Polar residues" evidence="1">
    <location>
        <begin position="490"/>
        <end position="504"/>
    </location>
</feature>
<dbReference type="InterPro" id="IPR043504">
    <property type="entry name" value="Peptidase_S1_PA_chymotrypsin"/>
</dbReference>
<dbReference type="EMBL" id="CP135076">
    <property type="protein sequence ID" value="WNO53242.1"/>
    <property type="molecule type" value="Genomic_DNA"/>
</dbReference>
<dbReference type="Gene3D" id="2.40.128.130">
    <property type="entry name" value="Autotransporter beta-domain"/>
    <property type="match status" value="1"/>
</dbReference>
<dbReference type="PROSITE" id="PS51208">
    <property type="entry name" value="AUTOTRANSPORTER"/>
    <property type="match status" value="1"/>
</dbReference>
<dbReference type="InterPro" id="IPR001314">
    <property type="entry name" value="Peptidase_S1A"/>
</dbReference>
<dbReference type="RefSeq" id="WP_313914514.1">
    <property type="nucleotide sequence ID" value="NZ_CP135076.1"/>
</dbReference>
<evidence type="ECO:0000256" key="2">
    <source>
        <dbReference type="SAM" id="SignalP"/>
    </source>
</evidence>